<evidence type="ECO:0000256" key="2">
    <source>
        <dbReference type="ARBA" id="ARBA00023235"/>
    </source>
</evidence>
<dbReference type="CDD" id="cd07067">
    <property type="entry name" value="HP_PGM_like"/>
    <property type="match status" value="1"/>
</dbReference>
<dbReference type="RefSeq" id="WP_345648812.1">
    <property type="nucleotide sequence ID" value="NZ_BAABEP010000027.1"/>
</dbReference>
<dbReference type="PANTHER" id="PTHR48100">
    <property type="entry name" value="BROAD-SPECIFICITY PHOSPHATASE YOR283W-RELATED"/>
    <property type="match status" value="1"/>
</dbReference>
<protein>
    <submittedName>
        <fullName evidence="3">Histidine phosphatase family protein</fullName>
    </submittedName>
</protein>
<dbReference type="InterPro" id="IPR029033">
    <property type="entry name" value="His_PPase_superfam"/>
</dbReference>
<dbReference type="InterPro" id="IPR050275">
    <property type="entry name" value="PGM_Phosphatase"/>
</dbReference>
<accession>A0ABP7FEY1</accession>
<reference evidence="4" key="1">
    <citation type="journal article" date="2019" name="Int. J. Syst. Evol. Microbiol.">
        <title>The Global Catalogue of Microorganisms (GCM) 10K type strain sequencing project: providing services to taxonomists for standard genome sequencing and annotation.</title>
        <authorList>
            <consortium name="The Broad Institute Genomics Platform"/>
            <consortium name="The Broad Institute Genome Sequencing Center for Infectious Disease"/>
            <person name="Wu L."/>
            <person name="Ma J."/>
        </authorList>
    </citation>
    <scope>NUCLEOTIDE SEQUENCE [LARGE SCALE GENOMIC DNA]</scope>
    <source>
        <strain evidence="4">JCM 30846</strain>
    </source>
</reference>
<evidence type="ECO:0000313" key="3">
    <source>
        <dbReference type="EMBL" id="GAA3737743.1"/>
    </source>
</evidence>
<dbReference type="Gene3D" id="3.40.50.1240">
    <property type="entry name" value="Phosphoglycerate mutase-like"/>
    <property type="match status" value="1"/>
</dbReference>
<dbReference type="Proteomes" id="UP001499884">
    <property type="component" value="Unassembled WGS sequence"/>
</dbReference>
<dbReference type="InterPro" id="IPR013078">
    <property type="entry name" value="His_Pase_superF_clade-1"/>
</dbReference>
<evidence type="ECO:0000313" key="4">
    <source>
        <dbReference type="Proteomes" id="UP001499884"/>
    </source>
</evidence>
<organism evidence="3 4">
    <name type="scientific">Streptomyces tremellae</name>
    <dbReference type="NCBI Taxonomy" id="1124239"/>
    <lineage>
        <taxon>Bacteria</taxon>
        <taxon>Bacillati</taxon>
        <taxon>Actinomycetota</taxon>
        <taxon>Actinomycetes</taxon>
        <taxon>Kitasatosporales</taxon>
        <taxon>Streptomycetaceae</taxon>
        <taxon>Streptomyces</taxon>
    </lineage>
</organism>
<proteinExistence type="predicted"/>
<sequence>MVHHGEGRQGPGLGRLSVVRHGESVANAVFARAVATGDAGLVVEGTDARVGLSERGVREARALGRWLAGAGAERPGLAVVSPYVRARQTWEAMAVAAGRAGAEVPAALVDERLRDREMGVLELLPPPAVAARAPEEAARRERLGEWFYRPPGGESLADVVLRVRDFLTELRADPPCAHVLLVAHDSVAVAVRQVLAGIGAPPAQDVPVPNASVSVWERAPAGGDFADGGPTGGDPADGRRLRLVEFGGVRHLGAECGHGRGTEA</sequence>
<keyword evidence="2" id="KW-0413">Isomerase</keyword>
<dbReference type="PROSITE" id="PS00175">
    <property type="entry name" value="PG_MUTASE"/>
    <property type="match status" value="1"/>
</dbReference>
<comment type="caution">
    <text evidence="3">The sequence shown here is derived from an EMBL/GenBank/DDBJ whole genome shotgun (WGS) entry which is preliminary data.</text>
</comment>
<keyword evidence="4" id="KW-1185">Reference proteome</keyword>
<dbReference type="Pfam" id="PF00300">
    <property type="entry name" value="His_Phos_1"/>
    <property type="match status" value="1"/>
</dbReference>
<gene>
    <name evidence="3" type="ORF">GCM10023082_38750</name>
</gene>
<dbReference type="EMBL" id="BAABEP010000027">
    <property type="protein sequence ID" value="GAA3737743.1"/>
    <property type="molecule type" value="Genomic_DNA"/>
</dbReference>
<dbReference type="PANTHER" id="PTHR48100:SF1">
    <property type="entry name" value="HISTIDINE PHOSPHATASE FAMILY PROTEIN-RELATED"/>
    <property type="match status" value="1"/>
</dbReference>
<dbReference type="InterPro" id="IPR001345">
    <property type="entry name" value="PG/BPGM_mutase_AS"/>
</dbReference>
<evidence type="ECO:0000256" key="1">
    <source>
        <dbReference type="ARBA" id="ARBA00023152"/>
    </source>
</evidence>
<dbReference type="SMART" id="SM00855">
    <property type="entry name" value="PGAM"/>
    <property type="match status" value="1"/>
</dbReference>
<keyword evidence="1" id="KW-0324">Glycolysis</keyword>
<dbReference type="SUPFAM" id="SSF53254">
    <property type="entry name" value="Phosphoglycerate mutase-like"/>
    <property type="match status" value="1"/>
</dbReference>
<name>A0ABP7FEY1_9ACTN</name>